<accession>A0A147I5E7</accession>
<keyword evidence="3" id="KW-1185">Reference proteome</keyword>
<feature type="compositionally biased region" description="Basic and acidic residues" evidence="1">
    <location>
        <begin position="12"/>
        <end position="39"/>
    </location>
</feature>
<reference evidence="2 3" key="1">
    <citation type="journal article" date="2016" name="Front. Microbiol.">
        <title>Genomic Resource of Rice Seed Associated Bacteria.</title>
        <authorList>
            <person name="Midha S."/>
            <person name="Bansal K."/>
            <person name="Sharma S."/>
            <person name="Kumar N."/>
            <person name="Patil P.P."/>
            <person name="Chaudhry V."/>
            <person name="Patil P.B."/>
        </authorList>
    </citation>
    <scope>NUCLEOTIDE SEQUENCE [LARGE SCALE GENOMIC DNA]</scope>
    <source>
        <strain evidence="2 3">NS334</strain>
    </source>
</reference>
<feature type="region of interest" description="Disordered" evidence="1">
    <location>
        <begin position="1"/>
        <end position="111"/>
    </location>
</feature>
<feature type="compositionally biased region" description="Basic and acidic residues" evidence="1">
    <location>
        <begin position="46"/>
        <end position="86"/>
    </location>
</feature>
<dbReference type="OrthoDB" id="7585318at2"/>
<name>A0A147I5E7_9SPHN</name>
<evidence type="ECO:0000313" key="2">
    <source>
        <dbReference type="EMBL" id="KTT73870.1"/>
    </source>
</evidence>
<evidence type="ECO:0000256" key="1">
    <source>
        <dbReference type="SAM" id="MobiDB-lite"/>
    </source>
</evidence>
<dbReference type="AlphaFoldDB" id="A0A147I5E7"/>
<gene>
    <name evidence="2" type="ORF">NS334_06470</name>
</gene>
<dbReference type="EMBL" id="LDTB01000014">
    <property type="protein sequence ID" value="KTT73870.1"/>
    <property type="molecule type" value="Genomic_DNA"/>
</dbReference>
<comment type="caution">
    <text evidence="2">The sequence shown here is derived from an EMBL/GenBank/DDBJ whole genome shotgun (WGS) entry which is preliminary data.</text>
</comment>
<sequence length="150" mass="16986">MNRFDAAPSTTARRENVTDQDERAQRRAEDRERRARERVAAALARTEQRATEREAAGRRREEARTARRHEEEQRRAALAAEREERPRRRSSTGSLARTGEKPVERDVRHYATSMDPSRIRVLAARGAKPDALAAVFGITVAEVEAVLAEA</sequence>
<organism evidence="2 3">
    <name type="scientific">Sphingomonas endophytica</name>
    <dbReference type="NCBI Taxonomy" id="869719"/>
    <lineage>
        <taxon>Bacteria</taxon>
        <taxon>Pseudomonadati</taxon>
        <taxon>Pseudomonadota</taxon>
        <taxon>Alphaproteobacteria</taxon>
        <taxon>Sphingomonadales</taxon>
        <taxon>Sphingomonadaceae</taxon>
        <taxon>Sphingomonas</taxon>
    </lineage>
</organism>
<evidence type="ECO:0000313" key="3">
    <source>
        <dbReference type="Proteomes" id="UP000074310"/>
    </source>
</evidence>
<protein>
    <submittedName>
        <fullName evidence="2">Uncharacterized protein</fullName>
    </submittedName>
</protein>
<feature type="compositionally biased region" description="Basic and acidic residues" evidence="1">
    <location>
        <begin position="98"/>
        <end position="109"/>
    </location>
</feature>
<proteinExistence type="predicted"/>
<dbReference type="PATRIC" id="fig|869719.3.peg.757"/>
<dbReference type="Proteomes" id="UP000074310">
    <property type="component" value="Unassembled WGS sequence"/>
</dbReference>